<dbReference type="Proteomes" id="UP000594195">
    <property type="component" value="Chromosome"/>
</dbReference>
<name>A0A7M2YCW8_9FLAO</name>
<dbReference type="RefSeq" id="WP_193811646.1">
    <property type="nucleotide sequence ID" value="NZ_CP040442.1"/>
</dbReference>
<evidence type="ECO:0000313" key="1">
    <source>
        <dbReference type="EMBL" id="QOW11474.1"/>
    </source>
</evidence>
<accession>A0A7M2YCW8</accession>
<keyword evidence="2" id="KW-1185">Reference proteome</keyword>
<organism evidence="1 2">
    <name type="scientific">Kaistella flava</name>
    <name type="common">ex Peng et al. 2021</name>
    <dbReference type="NCBI Taxonomy" id="2038776"/>
    <lineage>
        <taxon>Bacteria</taxon>
        <taxon>Pseudomonadati</taxon>
        <taxon>Bacteroidota</taxon>
        <taxon>Flavobacteriia</taxon>
        <taxon>Flavobacteriales</taxon>
        <taxon>Weeksellaceae</taxon>
        <taxon>Chryseobacterium group</taxon>
        <taxon>Kaistella</taxon>
    </lineage>
</organism>
<sequence>MKKTFIIAASSMLLLTLSCKKNTDGNKSVIKQENGYSADLPKDSTNIAANQSDEADYNAKDYTDRYVADDGSSALVTFNNTAKVKTISIRSNNKTITTPQTEAFAKGGIYKDFDITIVAKNDSITITQEKNVIHLVKARGQ</sequence>
<reference evidence="1 2" key="1">
    <citation type="submission" date="2019-05" db="EMBL/GenBank/DDBJ databases">
        <title>Chryseobacterium sp. isolated from King George Island, maritime Antarctica.</title>
        <authorList>
            <person name="Peng X."/>
        </authorList>
    </citation>
    <scope>NUCLEOTIDE SEQUENCE [LARGE SCALE GENOMIC DNA]</scope>
    <source>
        <strain evidence="1 2">7-3A</strain>
    </source>
</reference>
<gene>
    <name evidence="1" type="ORF">Q73A0000_14405</name>
</gene>
<dbReference type="KEGG" id="kfa:Q73A0000_14405"/>
<dbReference type="EMBL" id="CP040442">
    <property type="protein sequence ID" value="QOW11474.1"/>
    <property type="molecule type" value="Genomic_DNA"/>
</dbReference>
<evidence type="ECO:0000313" key="2">
    <source>
        <dbReference type="Proteomes" id="UP000594195"/>
    </source>
</evidence>
<proteinExistence type="predicted"/>
<dbReference type="PROSITE" id="PS51257">
    <property type="entry name" value="PROKAR_LIPOPROTEIN"/>
    <property type="match status" value="1"/>
</dbReference>
<dbReference type="AlphaFoldDB" id="A0A7M2YCW8"/>
<protein>
    <submittedName>
        <fullName evidence="1">Uncharacterized protein</fullName>
    </submittedName>
</protein>